<dbReference type="GO" id="GO:0016020">
    <property type="term" value="C:membrane"/>
    <property type="evidence" value="ECO:0007669"/>
    <property type="project" value="UniProtKB-SubCell"/>
</dbReference>
<proteinExistence type="predicted"/>
<keyword evidence="7" id="KW-1185">Reference proteome</keyword>
<dbReference type="SMART" id="SM00423">
    <property type="entry name" value="PSI"/>
    <property type="match status" value="2"/>
</dbReference>
<dbReference type="Pfam" id="PF01437">
    <property type="entry name" value="PSI"/>
    <property type="match status" value="1"/>
</dbReference>
<evidence type="ECO:0000256" key="4">
    <source>
        <dbReference type="SAM" id="MobiDB-lite"/>
    </source>
</evidence>
<feature type="domain" description="PSI" evidence="5">
    <location>
        <begin position="147"/>
        <end position="197"/>
    </location>
</feature>
<keyword evidence="2" id="KW-0472">Membrane</keyword>
<dbReference type="AlphaFoldDB" id="A0A0L7LSA6"/>
<feature type="domain" description="PSI" evidence="5">
    <location>
        <begin position="290"/>
        <end position="339"/>
    </location>
</feature>
<protein>
    <submittedName>
        <fullName evidence="6">Plexin A</fullName>
    </submittedName>
</protein>
<evidence type="ECO:0000256" key="2">
    <source>
        <dbReference type="ARBA" id="ARBA00023136"/>
    </source>
</evidence>
<evidence type="ECO:0000313" key="7">
    <source>
        <dbReference type="Proteomes" id="UP000037510"/>
    </source>
</evidence>
<dbReference type="InterPro" id="IPR016201">
    <property type="entry name" value="PSI"/>
</dbReference>
<sequence>MQITYVRVLGLLNIGRRPRVEKFRGGLALLTSLHNNPILVNIFIGCVNKPTNKPTTVHESEETTKDPPPKEETTEKSTKTAEHFIKAHQRNKREIKRSPEETFSLKTEEEIIQFSHNDNEVAVKENNKYEISKEISKQISSEINTSACNSFRTCSECVKSVPCEWCHNLGCTNFGDKLCPHGIALKYSNRNKAKECPYIIPEPIIFASGIRTFINVKLYAPDPIIYDMNIMCQIKLKNRVSHFQGVIISNSVYCHPVMLNTNREILLGSFRLNWGGVEPYSNGVPVTVFNCEELAKNCESCITIAPVFRCGWCKSISSCVIANKCKDVTKWSRDNQMCTIDKQESNMFQFDFVTSV</sequence>
<comment type="caution">
    <text evidence="6">The sequence shown here is derived from an EMBL/GenBank/DDBJ whole genome shotgun (WGS) entry which is preliminary data.</text>
</comment>
<dbReference type="EMBL" id="JTDY01000194">
    <property type="protein sequence ID" value="KOB78358.1"/>
    <property type="molecule type" value="Genomic_DNA"/>
</dbReference>
<comment type="subcellular location">
    <subcellularLocation>
        <location evidence="1">Membrane</location>
    </subcellularLocation>
</comment>
<accession>A0A0L7LSA6</accession>
<feature type="compositionally biased region" description="Basic and acidic residues" evidence="4">
    <location>
        <begin position="56"/>
        <end position="79"/>
    </location>
</feature>
<dbReference type="InterPro" id="IPR002165">
    <property type="entry name" value="Plexin_repeat"/>
</dbReference>
<dbReference type="Proteomes" id="UP000037510">
    <property type="component" value="Unassembled WGS sequence"/>
</dbReference>
<gene>
    <name evidence="6" type="ORF">OBRU01_02488</name>
</gene>
<evidence type="ECO:0000256" key="3">
    <source>
        <dbReference type="ARBA" id="ARBA00023180"/>
    </source>
</evidence>
<evidence type="ECO:0000256" key="1">
    <source>
        <dbReference type="ARBA" id="ARBA00004370"/>
    </source>
</evidence>
<dbReference type="STRING" id="104452.A0A0L7LSA6"/>
<name>A0A0L7LSA6_OPEBR</name>
<organism evidence="6 7">
    <name type="scientific">Operophtera brumata</name>
    <name type="common">Winter moth</name>
    <name type="synonym">Phalaena brumata</name>
    <dbReference type="NCBI Taxonomy" id="104452"/>
    <lineage>
        <taxon>Eukaryota</taxon>
        <taxon>Metazoa</taxon>
        <taxon>Ecdysozoa</taxon>
        <taxon>Arthropoda</taxon>
        <taxon>Hexapoda</taxon>
        <taxon>Insecta</taxon>
        <taxon>Pterygota</taxon>
        <taxon>Neoptera</taxon>
        <taxon>Endopterygota</taxon>
        <taxon>Lepidoptera</taxon>
        <taxon>Glossata</taxon>
        <taxon>Ditrysia</taxon>
        <taxon>Geometroidea</taxon>
        <taxon>Geometridae</taxon>
        <taxon>Larentiinae</taxon>
        <taxon>Operophtera</taxon>
    </lineage>
</organism>
<dbReference type="Gene3D" id="3.30.1680.10">
    <property type="entry name" value="ligand-binding face of the semaphorins, domain 2"/>
    <property type="match status" value="1"/>
</dbReference>
<evidence type="ECO:0000313" key="6">
    <source>
        <dbReference type="EMBL" id="KOB78358.1"/>
    </source>
</evidence>
<keyword evidence="3" id="KW-0325">Glycoprotein</keyword>
<reference evidence="6 7" key="1">
    <citation type="journal article" date="2015" name="Genome Biol. Evol.">
        <title>The genome of winter moth (Operophtera brumata) provides a genomic perspective on sexual dimorphism and phenology.</title>
        <authorList>
            <person name="Derks M.F."/>
            <person name="Smit S."/>
            <person name="Salis L."/>
            <person name="Schijlen E."/>
            <person name="Bossers A."/>
            <person name="Mateman C."/>
            <person name="Pijl A.S."/>
            <person name="de Ridder D."/>
            <person name="Groenen M.A."/>
            <person name="Visser M.E."/>
            <person name="Megens H.J."/>
        </authorList>
    </citation>
    <scope>NUCLEOTIDE SEQUENCE [LARGE SCALE GENOMIC DNA]</scope>
    <source>
        <strain evidence="6">WM2013NL</strain>
        <tissue evidence="6">Head and thorax</tissue>
    </source>
</reference>
<feature type="region of interest" description="Disordered" evidence="4">
    <location>
        <begin position="52"/>
        <end position="79"/>
    </location>
</feature>
<evidence type="ECO:0000259" key="5">
    <source>
        <dbReference type="SMART" id="SM00423"/>
    </source>
</evidence>